<protein>
    <submittedName>
        <fullName evidence="1">Uncharacterized protein</fullName>
    </submittedName>
</protein>
<gene>
    <name evidence="1" type="ORF">LCGC14_1628320</name>
</gene>
<dbReference type="EMBL" id="LAZR01013398">
    <property type="protein sequence ID" value="KKM22144.1"/>
    <property type="molecule type" value="Genomic_DNA"/>
</dbReference>
<reference evidence="1" key="1">
    <citation type="journal article" date="2015" name="Nature">
        <title>Complex archaea that bridge the gap between prokaryotes and eukaryotes.</title>
        <authorList>
            <person name="Spang A."/>
            <person name="Saw J.H."/>
            <person name="Jorgensen S.L."/>
            <person name="Zaremba-Niedzwiedzka K."/>
            <person name="Martijn J."/>
            <person name="Lind A.E."/>
            <person name="van Eijk R."/>
            <person name="Schleper C."/>
            <person name="Guy L."/>
            <person name="Ettema T.J."/>
        </authorList>
    </citation>
    <scope>NUCLEOTIDE SEQUENCE</scope>
</reference>
<proteinExistence type="predicted"/>
<name>A0A0F9IQH0_9ZZZZ</name>
<comment type="caution">
    <text evidence="1">The sequence shown here is derived from an EMBL/GenBank/DDBJ whole genome shotgun (WGS) entry which is preliminary data.</text>
</comment>
<sequence length="54" mass="6221">MSEDKRICPFMANADMNKWIYCEEEFCMAWGEIHTVAGSNANTFIGCKLIEKDK</sequence>
<dbReference type="AlphaFoldDB" id="A0A0F9IQH0"/>
<organism evidence="1">
    <name type="scientific">marine sediment metagenome</name>
    <dbReference type="NCBI Taxonomy" id="412755"/>
    <lineage>
        <taxon>unclassified sequences</taxon>
        <taxon>metagenomes</taxon>
        <taxon>ecological metagenomes</taxon>
    </lineage>
</organism>
<accession>A0A0F9IQH0</accession>
<evidence type="ECO:0000313" key="1">
    <source>
        <dbReference type="EMBL" id="KKM22144.1"/>
    </source>
</evidence>